<gene>
    <name evidence="1" type="ORF">DSCA_32280</name>
</gene>
<accession>A0A5K7YK86</accession>
<keyword evidence="2" id="KW-1185">Reference proteome</keyword>
<dbReference type="KEGG" id="dalk:DSCA_32280"/>
<dbReference type="EMBL" id="AP021874">
    <property type="protein sequence ID" value="BBO69298.1"/>
    <property type="molecule type" value="Genomic_DNA"/>
</dbReference>
<evidence type="ECO:0008006" key="3">
    <source>
        <dbReference type="Google" id="ProtNLM"/>
    </source>
</evidence>
<evidence type="ECO:0000313" key="1">
    <source>
        <dbReference type="EMBL" id="BBO69298.1"/>
    </source>
</evidence>
<name>A0A5K7YK86_9BACT</name>
<dbReference type="AlphaFoldDB" id="A0A5K7YK86"/>
<proteinExistence type="predicted"/>
<dbReference type="RefSeq" id="WP_155317356.1">
    <property type="nucleotide sequence ID" value="NZ_AP021874.1"/>
</dbReference>
<organism evidence="1 2">
    <name type="scientific">Desulfosarcina alkanivorans</name>
    <dbReference type="NCBI Taxonomy" id="571177"/>
    <lineage>
        <taxon>Bacteria</taxon>
        <taxon>Pseudomonadati</taxon>
        <taxon>Thermodesulfobacteriota</taxon>
        <taxon>Desulfobacteria</taxon>
        <taxon>Desulfobacterales</taxon>
        <taxon>Desulfosarcinaceae</taxon>
        <taxon>Desulfosarcina</taxon>
    </lineage>
</organism>
<protein>
    <recommendedName>
        <fullName evidence="3">Peptidase C1A papain C-terminal domain-containing protein</fullName>
    </recommendedName>
</protein>
<dbReference type="Proteomes" id="UP000427906">
    <property type="component" value="Chromosome"/>
</dbReference>
<sequence>MVWGAKFWHGNMTAKQVFPLTNPYTQDSGGSQGICTAASLAWCKAVLKKGSAVNAWAEMGVSEHTLNIQMRTLRRLDSQPREQTELAGLVPVGNDHNASLIEVIRIIETTAPFIGIFWTAGHTMGYRYAHHQKEFFDMEQGLFRAKYTAGVRAKIEEHYAGAVIGCRVVNLPA</sequence>
<evidence type="ECO:0000313" key="2">
    <source>
        <dbReference type="Proteomes" id="UP000427906"/>
    </source>
</evidence>
<reference evidence="1 2" key="1">
    <citation type="submission" date="2019-11" db="EMBL/GenBank/DDBJ databases">
        <title>Comparative genomics of hydrocarbon-degrading Desulfosarcina strains.</title>
        <authorList>
            <person name="Watanabe M."/>
            <person name="Kojima H."/>
            <person name="Fukui M."/>
        </authorList>
    </citation>
    <scope>NUCLEOTIDE SEQUENCE [LARGE SCALE GENOMIC DNA]</scope>
    <source>
        <strain evidence="1 2">PL12</strain>
    </source>
</reference>